<evidence type="ECO:0000256" key="2">
    <source>
        <dbReference type="SAM" id="SignalP"/>
    </source>
</evidence>
<feature type="region of interest" description="Disordered" evidence="1">
    <location>
        <begin position="205"/>
        <end position="226"/>
    </location>
</feature>
<dbReference type="Proteomes" id="UP000275385">
    <property type="component" value="Unassembled WGS sequence"/>
</dbReference>
<proteinExistence type="predicted"/>
<evidence type="ECO:0000256" key="1">
    <source>
        <dbReference type="SAM" id="MobiDB-lite"/>
    </source>
</evidence>
<dbReference type="Pfam" id="PF09792">
    <property type="entry name" value="But2"/>
    <property type="match status" value="1"/>
</dbReference>
<dbReference type="AlphaFoldDB" id="A0A420YCU5"/>
<evidence type="ECO:0000313" key="5">
    <source>
        <dbReference type="Proteomes" id="UP000275385"/>
    </source>
</evidence>
<accession>A0A420YCU5</accession>
<reference evidence="4 5" key="1">
    <citation type="submission" date="2018-08" db="EMBL/GenBank/DDBJ databases">
        <title>Draft genome of the lignicolous fungus Coniochaeta pulveracea.</title>
        <authorList>
            <person name="Borstlap C.J."/>
            <person name="De Witt R.N."/>
            <person name="Botha A."/>
            <person name="Volschenk H."/>
        </authorList>
    </citation>
    <scope>NUCLEOTIDE SEQUENCE [LARGE SCALE GENOMIC DNA]</scope>
    <source>
        <strain evidence="4 5">CAB683</strain>
    </source>
</reference>
<dbReference type="STRING" id="177199.A0A420YCU5"/>
<dbReference type="InterPro" id="IPR018620">
    <property type="entry name" value="Ubiquitin3-bd_protein_But2_C"/>
</dbReference>
<keyword evidence="5" id="KW-1185">Reference proteome</keyword>
<dbReference type="OrthoDB" id="4657524at2759"/>
<dbReference type="EMBL" id="QVQW01000019">
    <property type="protein sequence ID" value="RKU45693.1"/>
    <property type="molecule type" value="Genomic_DNA"/>
</dbReference>
<name>A0A420YCU5_9PEZI</name>
<evidence type="ECO:0000259" key="3">
    <source>
        <dbReference type="Pfam" id="PF09792"/>
    </source>
</evidence>
<comment type="caution">
    <text evidence="4">The sequence shown here is derived from an EMBL/GenBank/DDBJ whole genome shotgun (WGS) entry which is preliminary data.</text>
</comment>
<feature type="signal peptide" evidence="2">
    <location>
        <begin position="1"/>
        <end position="18"/>
    </location>
</feature>
<feature type="chain" id="PRO_5019076735" description="Ubiquitin 3 binding protein But2 C-terminal domain-containing protein" evidence="2">
    <location>
        <begin position="19"/>
        <end position="394"/>
    </location>
</feature>
<organism evidence="4 5">
    <name type="scientific">Coniochaeta pulveracea</name>
    <dbReference type="NCBI Taxonomy" id="177199"/>
    <lineage>
        <taxon>Eukaryota</taxon>
        <taxon>Fungi</taxon>
        <taxon>Dikarya</taxon>
        <taxon>Ascomycota</taxon>
        <taxon>Pezizomycotina</taxon>
        <taxon>Sordariomycetes</taxon>
        <taxon>Sordariomycetidae</taxon>
        <taxon>Coniochaetales</taxon>
        <taxon>Coniochaetaceae</taxon>
        <taxon>Coniochaeta</taxon>
    </lineage>
</organism>
<feature type="domain" description="Ubiquitin 3 binding protein But2 C-terminal" evidence="3">
    <location>
        <begin position="250"/>
        <end position="349"/>
    </location>
</feature>
<keyword evidence="2" id="KW-0732">Signal</keyword>
<feature type="compositionally biased region" description="Low complexity" evidence="1">
    <location>
        <begin position="216"/>
        <end position="226"/>
    </location>
</feature>
<sequence>MYPLNLLVLSFAFALAAAAGLTAGHRELEPQQTSLCCFGLWAVQIPRLGAKSNTEGAHLDQAEVPSSRYCLDLRTSRFVSHEDAKWLLNSGKKSTPDSLYCSTEPHGQLGYSVTTQADGTQYLVGNGSADFVLGPNATSSECLLDDAQSVSQTEASGIPGLTYKLFLTASTQNCIPTMSEGEALSSHLADVRVTSTERLVEVRDLSELDSADAPDPSLTCSTSGSSPSLAPTLVWVGDAFDTNMVLDPSPNFAAAISPTQASAFQFHIPGDWRGVGKCALWFRLPYCTELPPGFPCYNFSGLEQEYVGHGGMLFTQIQDVPPSMNWRQQSLVQVTPGFSTLVGTFDCSAAADDGGGKLLYWLVQSQNHFLLQYMQPDQNRHVDNIGLWIVACDK</sequence>
<protein>
    <recommendedName>
        <fullName evidence="3">Ubiquitin 3 binding protein But2 C-terminal domain-containing protein</fullName>
    </recommendedName>
</protein>
<evidence type="ECO:0000313" key="4">
    <source>
        <dbReference type="EMBL" id="RKU45693.1"/>
    </source>
</evidence>
<gene>
    <name evidence="4" type="ORF">DL546_006610</name>
</gene>